<dbReference type="SMART" id="SM00343">
    <property type="entry name" value="ZnF_C2HC"/>
    <property type="match status" value="1"/>
</dbReference>
<dbReference type="AlphaFoldDB" id="A0AAD8PSP2"/>
<accession>A0AAD8PSP2</accession>
<keyword evidence="4" id="KW-1185">Reference proteome</keyword>
<keyword evidence="1" id="KW-0479">Metal-binding</keyword>
<feature type="domain" description="CCHC-type" evidence="2">
    <location>
        <begin position="158"/>
        <end position="171"/>
    </location>
</feature>
<dbReference type="InterPro" id="IPR001878">
    <property type="entry name" value="Znf_CCHC"/>
</dbReference>
<dbReference type="InterPro" id="IPR036875">
    <property type="entry name" value="Znf_CCHC_sf"/>
</dbReference>
<dbReference type="PROSITE" id="PS50158">
    <property type="entry name" value="ZF_CCHC"/>
    <property type="match status" value="1"/>
</dbReference>
<keyword evidence="1" id="KW-0862">Zinc</keyword>
<dbReference type="Pfam" id="PF00098">
    <property type="entry name" value="zf-CCHC"/>
    <property type="match status" value="1"/>
</dbReference>
<dbReference type="Gene3D" id="4.10.60.10">
    <property type="entry name" value="Zinc finger, CCHC-type"/>
    <property type="match status" value="1"/>
</dbReference>
<evidence type="ECO:0000313" key="4">
    <source>
        <dbReference type="Proteomes" id="UP001230504"/>
    </source>
</evidence>
<dbReference type="Proteomes" id="UP001230504">
    <property type="component" value="Unassembled WGS sequence"/>
</dbReference>
<sequence length="200" mass="22486">MPRDEPISLELWGTVFGTRSNKRRMACRCERRILAHSLHGPQGSRCRIKLYALAQETTMTGHLIALLPTELLLRFRCCQSARNGAAGCAVLHVECYLFSENVGTRSGHDGCSVDGKLPLQTVWQTLDARDSRRSVRKANMDNISHITIKMSSLSRRACYKCGNVGHYAEVCSSAERLCYNCKLCVSPMARSFKPLTKKYR</sequence>
<reference evidence="3" key="1">
    <citation type="submission" date="2021-06" db="EMBL/GenBank/DDBJ databases">
        <title>Comparative genomics, transcriptomics and evolutionary studies reveal genomic signatures of adaptation to plant cell wall in hemibiotrophic fungi.</title>
        <authorList>
            <consortium name="DOE Joint Genome Institute"/>
            <person name="Baroncelli R."/>
            <person name="Diaz J.F."/>
            <person name="Benocci T."/>
            <person name="Peng M."/>
            <person name="Battaglia E."/>
            <person name="Haridas S."/>
            <person name="Andreopoulos W."/>
            <person name="Labutti K."/>
            <person name="Pangilinan J."/>
            <person name="Floch G.L."/>
            <person name="Makela M.R."/>
            <person name="Henrissat B."/>
            <person name="Grigoriev I.V."/>
            <person name="Crouch J.A."/>
            <person name="De Vries R.P."/>
            <person name="Sukno S.A."/>
            <person name="Thon M.R."/>
        </authorList>
    </citation>
    <scope>NUCLEOTIDE SEQUENCE</scope>
    <source>
        <strain evidence="3">CBS 125086</strain>
    </source>
</reference>
<evidence type="ECO:0000259" key="2">
    <source>
        <dbReference type="PROSITE" id="PS50158"/>
    </source>
</evidence>
<gene>
    <name evidence="3" type="ORF">LY79DRAFT_340634</name>
</gene>
<evidence type="ECO:0000313" key="3">
    <source>
        <dbReference type="EMBL" id="KAK1579522.1"/>
    </source>
</evidence>
<protein>
    <recommendedName>
        <fullName evidence="2">CCHC-type domain-containing protein</fullName>
    </recommendedName>
</protein>
<keyword evidence="1" id="KW-0863">Zinc-finger</keyword>
<proteinExistence type="predicted"/>
<dbReference type="GO" id="GO:0008270">
    <property type="term" value="F:zinc ion binding"/>
    <property type="evidence" value="ECO:0007669"/>
    <property type="project" value="UniProtKB-KW"/>
</dbReference>
<comment type="caution">
    <text evidence="3">The sequence shown here is derived from an EMBL/GenBank/DDBJ whole genome shotgun (WGS) entry which is preliminary data.</text>
</comment>
<dbReference type="GeneID" id="85436801"/>
<evidence type="ECO:0000256" key="1">
    <source>
        <dbReference type="PROSITE-ProRule" id="PRU00047"/>
    </source>
</evidence>
<dbReference type="GO" id="GO:0003676">
    <property type="term" value="F:nucleic acid binding"/>
    <property type="evidence" value="ECO:0007669"/>
    <property type="project" value="InterPro"/>
</dbReference>
<dbReference type="EMBL" id="JAHLJV010000065">
    <property type="protein sequence ID" value="KAK1579522.1"/>
    <property type="molecule type" value="Genomic_DNA"/>
</dbReference>
<dbReference type="RefSeq" id="XP_060410645.1">
    <property type="nucleotide sequence ID" value="XM_060552561.1"/>
</dbReference>
<name>A0AAD8PSP2_9PEZI</name>
<dbReference type="SUPFAM" id="SSF57756">
    <property type="entry name" value="Retrovirus zinc finger-like domains"/>
    <property type="match status" value="1"/>
</dbReference>
<organism evidence="3 4">
    <name type="scientific">Colletotrichum navitas</name>
    <dbReference type="NCBI Taxonomy" id="681940"/>
    <lineage>
        <taxon>Eukaryota</taxon>
        <taxon>Fungi</taxon>
        <taxon>Dikarya</taxon>
        <taxon>Ascomycota</taxon>
        <taxon>Pezizomycotina</taxon>
        <taxon>Sordariomycetes</taxon>
        <taxon>Hypocreomycetidae</taxon>
        <taxon>Glomerellales</taxon>
        <taxon>Glomerellaceae</taxon>
        <taxon>Colletotrichum</taxon>
        <taxon>Colletotrichum graminicola species complex</taxon>
    </lineage>
</organism>